<dbReference type="InterPro" id="IPR003594">
    <property type="entry name" value="HATPase_dom"/>
</dbReference>
<dbReference type="GO" id="GO:0016301">
    <property type="term" value="F:kinase activity"/>
    <property type="evidence" value="ECO:0007669"/>
    <property type="project" value="UniProtKB-KW"/>
</dbReference>
<dbReference type="Pfam" id="PF02518">
    <property type="entry name" value="HATPase_c"/>
    <property type="match status" value="1"/>
</dbReference>
<keyword evidence="4" id="KW-0472">Membrane</keyword>
<gene>
    <name evidence="6" type="ORF">B7R54_13890</name>
</gene>
<dbReference type="PANTHER" id="PTHR24421">
    <property type="entry name" value="NITRATE/NITRITE SENSOR PROTEIN NARX-RELATED"/>
    <property type="match status" value="1"/>
</dbReference>
<evidence type="ECO:0000313" key="6">
    <source>
        <dbReference type="EMBL" id="RFA10177.1"/>
    </source>
</evidence>
<proteinExistence type="predicted"/>
<keyword evidence="3" id="KW-0902">Two-component regulatory system</keyword>
<feature type="transmembrane region" description="Helical" evidence="4">
    <location>
        <begin position="40"/>
        <end position="60"/>
    </location>
</feature>
<accession>A0A3E0VMQ4</accession>
<keyword evidence="4" id="KW-1133">Transmembrane helix</keyword>
<evidence type="ECO:0000259" key="5">
    <source>
        <dbReference type="Pfam" id="PF02518"/>
    </source>
</evidence>
<sequence>MGSQTAPGRFRLGAACARGFGVVFCLSAMLNLAVPELSRVAAFAPALIGLVIMVGGFILVDSRWSVLWAAVTYVVGLGTLATFLLPGARVDSAATVASVTALASTAIPSLLVAVADRRSLPYVAIASLPPVLVLAVIVTAPFGRTPFVAIAIVGGWIAMSFAGLWLARSVKRAETGLEQLQEGYAAERRSTETEAERRYGARVLHDTVLATLTVIAHSGVGVPPRAIREQAASDSALLAQLRTAGTFTASPSGPPDPSLPGAADDLHRTVDRWSASHDFTVTWHGDDRVAASPTQLDALTRAVAQCLENVRRHSGEVSAEVTISQDDRLVRAVVTDTGSGFERALVPEGRLGLAESIEARIAAVGGVARVFSSPGHGTTVLLEIPR</sequence>
<keyword evidence="1" id="KW-0808">Transferase</keyword>
<evidence type="ECO:0000313" key="7">
    <source>
        <dbReference type="Proteomes" id="UP000256486"/>
    </source>
</evidence>
<dbReference type="InterPro" id="IPR050482">
    <property type="entry name" value="Sensor_HK_TwoCompSys"/>
</dbReference>
<keyword evidence="7" id="KW-1185">Reference proteome</keyword>
<dbReference type="PANTHER" id="PTHR24421:SF61">
    <property type="entry name" value="OXYGEN SENSOR HISTIDINE KINASE NREB"/>
    <property type="match status" value="1"/>
</dbReference>
<dbReference type="EMBL" id="NBWZ01000001">
    <property type="protein sequence ID" value="RFA10177.1"/>
    <property type="molecule type" value="Genomic_DNA"/>
</dbReference>
<organism evidence="6 7">
    <name type="scientific">Subtercola boreus</name>
    <dbReference type="NCBI Taxonomy" id="120213"/>
    <lineage>
        <taxon>Bacteria</taxon>
        <taxon>Bacillati</taxon>
        <taxon>Actinomycetota</taxon>
        <taxon>Actinomycetes</taxon>
        <taxon>Micrococcales</taxon>
        <taxon>Microbacteriaceae</taxon>
        <taxon>Subtercola</taxon>
    </lineage>
</organism>
<feature type="transmembrane region" description="Helical" evidence="4">
    <location>
        <begin position="94"/>
        <end position="115"/>
    </location>
</feature>
<dbReference type="GO" id="GO:0000160">
    <property type="term" value="P:phosphorelay signal transduction system"/>
    <property type="evidence" value="ECO:0007669"/>
    <property type="project" value="UniProtKB-KW"/>
</dbReference>
<evidence type="ECO:0000256" key="2">
    <source>
        <dbReference type="ARBA" id="ARBA00022777"/>
    </source>
</evidence>
<comment type="caution">
    <text evidence="6">The sequence shown here is derived from an EMBL/GenBank/DDBJ whole genome shotgun (WGS) entry which is preliminary data.</text>
</comment>
<feature type="transmembrane region" description="Helical" evidence="4">
    <location>
        <begin position="148"/>
        <end position="167"/>
    </location>
</feature>
<name>A0A3E0VMQ4_9MICO</name>
<dbReference type="CDD" id="cd16917">
    <property type="entry name" value="HATPase_UhpB-NarQ-NarX-like"/>
    <property type="match status" value="1"/>
</dbReference>
<feature type="transmembrane region" description="Helical" evidence="4">
    <location>
        <begin position="122"/>
        <end position="142"/>
    </location>
</feature>
<evidence type="ECO:0000256" key="1">
    <source>
        <dbReference type="ARBA" id="ARBA00022679"/>
    </source>
</evidence>
<dbReference type="Gene3D" id="3.30.565.10">
    <property type="entry name" value="Histidine kinase-like ATPase, C-terminal domain"/>
    <property type="match status" value="1"/>
</dbReference>
<feature type="transmembrane region" description="Helical" evidence="4">
    <location>
        <begin position="67"/>
        <end position="88"/>
    </location>
</feature>
<dbReference type="Proteomes" id="UP000256486">
    <property type="component" value="Unassembled WGS sequence"/>
</dbReference>
<evidence type="ECO:0000256" key="4">
    <source>
        <dbReference type="SAM" id="Phobius"/>
    </source>
</evidence>
<keyword evidence="2" id="KW-0418">Kinase</keyword>
<protein>
    <recommendedName>
        <fullName evidence="5">Histidine kinase/HSP90-like ATPase domain-containing protein</fullName>
    </recommendedName>
</protein>
<reference evidence="6 7" key="1">
    <citation type="submission" date="2017-04" db="EMBL/GenBank/DDBJ databases">
        <title>Comparative genome analysis of Subtercola boreus.</title>
        <authorList>
            <person name="Cho Y.-J."/>
            <person name="Cho A."/>
            <person name="Kim O.-S."/>
            <person name="Lee J.-I."/>
        </authorList>
    </citation>
    <scope>NUCLEOTIDE SEQUENCE [LARGE SCALE GENOMIC DNA]</scope>
    <source>
        <strain evidence="6 7">K300</strain>
    </source>
</reference>
<dbReference type="InterPro" id="IPR036890">
    <property type="entry name" value="HATPase_C_sf"/>
</dbReference>
<feature type="transmembrane region" description="Helical" evidence="4">
    <location>
        <begin position="12"/>
        <end position="34"/>
    </location>
</feature>
<evidence type="ECO:0000256" key="3">
    <source>
        <dbReference type="ARBA" id="ARBA00023012"/>
    </source>
</evidence>
<keyword evidence="4" id="KW-0812">Transmembrane</keyword>
<feature type="domain" description="Histidine kinase/HSP90-like ATPase" evidence="5">
    <location>
        <begin position="297"/>
        <end position="385"/>
    </location>
</feature>
<dbReference type="AlphaFoldDB" id="A0A3E0VMQ4"/>
<dbReference type="SUPFAM" id="SSF55874">
    <property type="entry name" value="ATPase domain of HSP90 chaperone/DNA topoisomerase II/histidine kinase"/>
    <property type="match status" value="1"/>
</dbReference>